<dbReference type="InterPro" id="IPR019986">
    <property type="entry name" value="YloV-like"/>
</dbReference>
<dbReference type="Gene3D" id="1.25.40.340">
    <property type="match status" value="1"/>
</dbReference>
<feature type="domain" description="DhaL" evidence="2">
    <location>
        <begin position="42"/>
        <end position="252"/>
    </location>
</feature>
<dbReference type="Pfam" id="PF13684">
    <property type="entry name" value="FakA-like_C"/>
    <property type="match status" value="1"/>
</dbReference>
<dbReference type="SMART" id="SM01120">
    <property type="entry name" value="Dak2"/>
    <property type="match status" value="1"/>
</dbReference>
<dbReference type="GO" id="GO:0016301">
    <property type="term" value="F:kinase activity"/>
    <property type="evidence" value="ECO:0007669"/>
    <property type="project" value="UniProtKB-KW"/>
</dbReference>
<feature type="region of interest" description="Disordered" evidence="1">
    <location>
        <begin position="1"/>
        <end position="22"/>
    </location>
</feature>
<dbReference type="InterPro" id="IPR036117">
    <property type="entry name" value="DhaL_dom_sf"/>
</dbReference>
<dbReference type="Pfam" id="PF02734">
    <property type="entry name" value="Dak2"/>
    <property type="match status" value="1"/>
</dbReference>
<organism evidence="3 4">
    <name type="scientific">Mobilicoccus caccae</name>
    <dbReference type="NCBI Taxonomy" id="1859295"/>
    <lineage>
        <taxon>Bacteria</taxon>
        <taxon>Bacillati</taxon>
        <taxon>Actinomycetota</taxon>
        <taxon>Actinomycetes</taxon>
        <taxon>Micrococcales</taxon>
        <taxon>Dermatophilaceae</taxon>
        <taxon>Mobilicoccus</taxon>
    </lineage>
</organism>
<dbReference type="SUPFAM" id="SSF101473">
    <property type="entry name" value="DhaL-like"/>
    <property type="match status" value="1"/>
</dbReference>
<dbReference type="InterPro" id="IPR033470">
    <property type="entry name" value="FakA-like_C"/>
</dbReference>
<dbReference type="Proteomes" id="UP001157126">
    <property type="component" value="Unassembled WGS sequence"/>
</dbReference>
<accession>A0ABQ6ITM9</accession>
<evidence type="ECO:0000256" key="1">
    <source>
        <dbReference type="SAM" id="MobiDB-lite"/>
    </source>
</evidence>
<name>A0ABQ6ITM9_9MICO</name>
<dbReference type="SMART" id="SM01121">
    <property type="entry name" value="Dak1_2"/>
    <property type="match status" value="1"/>
</dbReference>
<reference evidence="4" key="1">
    <citation type="journal article" date="2019" name="Int. J. Syst. Evol. Microbiol.">
        <title>The Global Catalogue of Microorganisms (GCM) 10K type strain sequencing project: providing services to taxonomists for standard genome sequencing and annotation.</title>
        <authorList>
            <consortium name="The Broad Institute Genomics Platform"/>
            <consortium name="The Broad Institute Genome Sequencing Center for Infectious Disease"/>
            <person name="Wu L."/>
            <person name="Ma J."/>
        </authorList>
    </citation>
    <scope>NUCLEOTIDE SEQUENCE [LARGE SCALE GENOMIC DNA]</scope>
    <source>
        <strain evidence="4">NBRC 113072</strain>
    </source>
</reference>
<dbReference type="RefSeq" id="WP_284304116.1">
    <property type="nucleotide sequence ID" value="NZ_BSUO01000001.1"/>
</dbReference>
<evidence type="ECO:0000313" key="3">
    <source>
        <dbReference type="EMBL" id="GMA40411.1"/>
    </source>
</evidence>
<comment type="caution">
    <text evidence="3">The sequence shown here is derived from an EMBL/GenBank/DDBJ whole genome shotgun (WGS) entry which is preliminary data.</text>
</comment>
<dbReference type="InterPro" id="IPR004007">
    <property type="entry name" value="DhaL_dom"/>
</dbReference>
<sequence>MTESTTPQGAAPDVPGVPDASGVAGASGVSGVAAGLDVLDDAALRRWLFRARDDLGRHRHRLDALNVYPVPDGDTGTNLYLTLDAGLQGFVESLIARARAREGDAQVLGIVGGVSALARSSLFSARGNSGVILSQLIAGLAGVAAENADTDHRGIDGPLLAAAIAEADRRARRAVTDPVEGTILTVARAAAQAARAQVDSGDASLVAVVDSVCRAARQALSATPTQLDALARAGVVDAGGAGLVVVFDALRAVVHGEVADPDAAVEVNGDESAPRGATFVAEQEVSGPQFEVMYLLDGVEDAASDRLAARLTSLGDSVLVAGDAGLRTVHVHTAEAGAAVEAGLEVGRPYGIRITLLAGDATTVVDACAAPEHSSATAASAARDRRDARTVLGVVACVSAPRMAGLFEQAGAAVVHEGPGKRVTPAQIAAAARSTGSARVVVLPDDADAVLAAEAARDVAAESGVELSVVPTRHLLQGLAAVAVFDPADAASEERMREAADAVRYGVVATATTAARTDAGDCEPGDVLGFVDDRVLHLGHDACEVAVEVVRTLMQDEAELVTLVEGEAASGLGERVAAVVATIADVEVEVCDGGQSVYDLLVGVE</sequence>
<keyword evidence="4" id="KW-1185">Reference proteome</keyword>
<evidence type="ECO:0000313" key="4">
    <source>
        <dbReference type="Proteomes" id="UP001157126"/>
    </source>
</evidence>
<dbReference type="EMBL" id="BSUO01000001">
    <property type="protein sequence ID" value="GMA40411.1"/>
    <property type="molecule type" value="Genomic_DNA"/>
</dbReference>
<evidence type="ECO:0000259" key="2">
    <source>
        <dbReference type="PROSITE" id="PS51480"/>
    </source>
</evidence>
<dbReference type="PANTHER" id="PTHR33434:SF4">
    <property type="entry name" value="PHOSPHATASE PROTEIN"/>
    <property type="match status" value="1"/>
</dbReference>
<dbReference type="NCBIfam" id="TIGR03599">
    <property type="entry name" value="YloV"/>
    <property type="match status" value="1"/>
</dbReference>
<gene>
    <name evidence="3" type="ORF">GCM10025883_24560</name>
</gene>
<dbReference type="Pfam" id="PF21645">
    <property type="entry name" value="FakA-like_M"/>
    <property type="match status" value="1"/>
</dbReference>
<keyword evidence="3" id="KW-0418">Kinase</keyword>
<protein>
    <submittedName>
        <fullName evidence="3">Dihydroxyacetone kinase</fullName>
    </submittedName>
</protein>
<dbReference type="InterPro" id="IPR050270">
    <property type="entry name" value="DegV_domain_contain"/>
</dbReference>
<proteinExistence type="predicted"/>
<dbReference type="PROSITE" id="PS51480">
    <property type="entry name" value="DHAL"/>
    <property type="match status" value="1"/>
</dbReference>
<dbReference type="InterPro" id="IPR048394">
    <property type="entry name" value="FakA-like_M"/>
</dbReference>
<keyword evidence="3" id="KW-0808">Transferase</keyword>
<dbReference type="PANTHER" id="PTHR33434">
    <property type="entry name" value="DEGV DOMAIN-CONTAINING PROTEIN DR_1986-RELATED"/>
    <property type="match status" value="1"/>
</dbReference>